<sequence length="337" mass="35424">MKAGRTLLGFLLSALLLWWTLRGVELAAVWEVLRAANGVLFALSAAAATAIVPIRARKWQPILEPVVGVVPYGPLWRSTAIGVMMNNVFPLRAGEFARAFALTREVPAVALTTSLGSLAVDRIFDALVVFAMMFAAMLDPRFPSGATVAGRTLGEIAIGGVGLVGAALAVCYVIVLRPGMVVGLTSAVAARLMPAQRDTVVGFVELGVGSLAVLKDSRRFGAVLLWTVLHWLTHALALWLGFLAVGMDVPVSAALFLQGVLAIGVAVPSSPGFFGVFEVAANVGLAVYGVPKEIAVTWALGYHLLSFIPITVIGAIYFARVGLNMGEVRQAQRAPGP</sequence>
<feature type="transmembrane region" description="Helical" evidence="6">
    <location>
        <begin position="249"/>
        <end position="267"/>
    </location>
</feature>
<dbReference type="STRING" id="1379270.GEMMAAP_07105"/>
<dbReference type="eggNOG" id="COG0392">
    <property type="taxonomic scope" value="Bacteria"/>
</dbReference>
<dbReference type="EMBL" id="CP011454">
    <property type="protein sequence ID" value="AMW04676.1"/>
    <property type="molecule type" value="Genomic_DNA"/>
</dbReference>
<feature type="transmembrane region" description="Helical" evidence="6">
    <location>
        <begin position="33"/>
        <end position="54"/>
    </location>
</feature>
<dbReference type="PANTHER" id="PTHR39087:SF2">
    <property type="entry name" value="UPF0104 MEMBRANE PROTEIN MJ1595"/>
    <property type="match status" value="1"/>
</dbReference>
<keyword evidence="8" id="KW-1185">Reference proteome</keyword>
<dbReference type="KEGG" id="gph:GEMMAAP_07105"/>
<reference evidence="7 8" key="2">
    <citation type="journal article" date="2016" name="Environ. Microbiol. Rep.">
        <title>Metagenomic evidence for the presence of phototrophic Gemmatimonadetes bacteria in diverse environments.</title>
        <authorList>
            <person name="Zeng Y."/>
            <person name="Baumbach J."/>
            <person name="Barbosa E.G."/>
            <person name="Azevedo V."/>
            <person name="Zhang C."/>
            <person name="Koblizek M."/>
        </authorList>
    </citation>
    <scope>NUCLEOTIDE SEQUENCE [LARGE SCALE GENOMIC DNA]</scope>
    <source>
        <strain evidence="7 8">AP64</strain>
    </source>
</reference>
<dbReference type="PANTHER" id="PTHR39087">
    <property type="entry name" value="UPF0104 MEMBRANE PROTEIN MJ1595"/>
    <property type="match status" value="1"/>
</dbReference>
<feature type="transmembrane region" description="Helical" evidence="6">
    <location>
        <begin position="223"/>
        <end position="243"/>
    </location>
</feature>
<dbReference type="AlphaFoldDB" id="A0A143BI18"/>
<comment type="subcellular location">
    <subcellularLocation>
        <location evidence="1">Cell membrane</location>
        <topology evidence="1">Multi-pass membrane protein</topology>
    </subcellularLocation>
</comment>
<evidence type="ECO:0000256" key="5">
    <source>
        <dbReference type="ARBA" id="ARBA00023136"/>
    </source>
</evidence>
<keyword evidence="2" id="KW-1003">Cell membrane</keyword>
<dbReference type="RefSeq" id="WP_026850425.1">
    <property type="nucleotide sequence ID" value="NZ_CP011454.1"/>
</dbReference>
<dbReference type="Proteomes" id="UP000076404">
    <property type="component" value="Chromosome"/>
</dbReference>
<proteinExistence type="predicted"/>
<feature type="transmembrane region" description="Helical" evidence="6">
    <location>
        <begin position="108"/>
        <end position="136"/>
    </location>
</feature>
<evidence type="ECO:0000256" key="3">
    <source>
        <dbReference type="ARBA" id="ARBA00022692"/>
    </source>
</evidence>
<evidence type="ECO:0000256" key="2">
    <source>
        <dbReference type="ARBA" id="ARBA00022475"/>
    </source>
</evidence>
<accession>A0A143BI18</accession>
<dbReference type="OrthoDB" id="9786506at2"/>
<gene>
    <name evidence="7" type="ORF">GEMMAAP_07105</name>
</gene>
<evidence type="ECO:0000313" key="7">
    <source>
        <dbReference type="EMBL" id="AMW04676.1"/>
    </source>
</evidence>
<dbReference type="InterPro" id="IPR022791">
    <property type="entry name" value="L-PG_synthase/AglD"/>
</dbReference>
<feature type="transmembrane region" description="Helical" evidence="6">
    <location>
        <begin position="302"/>
        <end position="323"/>
    </location>
</feature>
<evidence type="ECO:0000313" key="8">
    <source>
        <dbReference type="Proteomes" id="UP000076404"/>
    </source>
</evidence>
<protein>
    <recommendedName>
        <fullName evidence="9">Flippase-like domain-containing protein</fullName>
    </recommendedName>
</protein>
<keyword evidence="3 6" id="KW-0812">Transmembrane</keyword>
<evidence type="ECO:0008006" key="9">
    <source>
        <dbReference type="Google" id="ProtNLM"/>
    </source>
</evidence>
<dbReference type="Pfam" id="PF03706">
    <property type="entry name" value="LPG_synthase_TM"/>
    <property type="match status" value="1"/>
</dbReference>
<reference evidence="7 8" key="1">
    <citation type="journal article" date="2014" name="Proc. Natl. Acad. Sci. U.S.A.">
        <title>Functional type 2 photosynthetic reaction centers found in the rare bacterial phylum Gemmatimonadetes.</title>
        <authorList>
            <person name="Zeng Y."/>
            <person name="Feng F."/>
            <person name="Medova H."/>
            <person name="Dean J."/>
            <person name="Koblizek M."/>
        </authorList>
    </citation>
    <scope>NUCLEOTIDE SEQUENCE [LARGE SCALE GENOMIC DNA]</scope>
    <source>
        <strain evidence="7 8">AP64</strain>
    </source>
</reference>
<feature type="transmembrane region" description="Helical" evidence="6">
    <location>
        <begin position="156"/>
        <end position="176"/>
    </location>
</feature>
<dbReference type="GO" id="GO:0005886">
    <property type="term" value="C:plasma membrane"/>
    <property type="evidence" value="ECO:0007669"/>
    <property type="project" value="UniProtKB-SubCell"/>
</dbReference>
<name>A0A143BI18_9BACT</name>
<keyword evidence="5 6" id="KW-0472">Membrane</keyword>
<dbReference type="NCBIfam" id="TIGR00374">
    <property type="entry name" value="flippase-like domain"/>
    <property type="match status" value="1"/>
</dbReference>
<evidence type="ECO:0000256" key="4">
    <source>
        <dbReference type="ARBA" id="ARBA00022989"/>
    </source>
</evidence>
<organism evidence="7 8">
    <name type="scientific">Gemmatimonas phototrophica</name>
    <dbReference type="NCBI Taxonomy" id="1379270"/>
    <lineage>
        <taxon>Bacteria</taxon>
        <taxon>Pseudomonadati</taxon>
        <taxon>Gemmatimonadota</taxon>
        <taxon>Gemmatimonadia</taxon>
        <taxon>Gemmatimonadales</taxon>
        <taxon>Gemmatimonadaceae</taxon>
        <taxon>Gemmatimonas</taxon>
    </lineage>
</organism>
<evidence type="ECO:0000256" key="6">
    <source>
        <dbReference type="SAM" id="Phobius"/>
    </source>
</evidence>
<evidence type="ECO:0000256" key="1">
    <source>
        <dbReference type="ARBA" id="ARBA00004651"/>
    </source>
</evidence>
<keyword evidence="4 6" id="KW-1133">Transmembrane helix</keyword>